<evidence type="ECO:0000259" key="3">
    <source>
        <dbReference type="Pfam" id="PF00171"/>
    </source>
</evidence>
<accession>A0ABW0A2J4</accession>
<evidence type="ECO:0000313" key="4">
    <source>
        <dbReference type="EMBL" id="MFC5146945.1"/>
    </source>
</evidence>
<dbReference type="Pfam" id="PF00171">
    <property type="entry name" value="Aldedh"/>
    <property type="match status" value="1"/>
</dbReference>
<proteinExistence type="predicted"/>
<sequence>MASDRTPPLRPFHPFHPLRETQTPPVGAPAAPLVLKPGTEWAGAWQRCLAAAPEAFRDERVLNLWAGTWQPDGTPLPAVTPVDGTPVPGPPRLDAATAHRAVRAAVDAHREWLHVPLADRKARVAAALDALDAHRDLLALLLVWEIGKPWRLARADVDRAVDGVRWYVAEIDRMLPGRAPLPGPVSNIASWNYPMSVLVHAMLVQALAGNAVIAKTPTDGGLACLTLASALAAREGVPLTLVSGSGGELSEALVRAPGIGCVSFVGGRDTGARVATAVADLGKRHVLEQEGLNAWGVWGFSDWTALGARIRKTFEYAKQRCTAYPRFVVQREAFADFLAVYLPAVRDVRFGHPLAVEAPGDDLPELDFGPLINAAKAEELTGQVAEAVRRGAVPLHRGRLADGRFLPGQDTGAYVPAVALLSPPPSSPLHHAEPFGPVDTVVPVDTEAELLAAMNASNGALVAALSCDDEAVFARLAPQIRAFKVGRNGPRSRGDREELFGGFGASWRGAFVGGELLVRAVTEGPTGERLPGNFPEYHLMP</sequence>
<feature type="domain" description="Aldehyde dehydrogenase" evidence="3">
    <location>
        <begin position="74"/>
        <end position="515"/>
    </location>
</feature>
<dbReference type="EMBL" id="JBHSKJ010000011">
    <property type="protein sequence ID" value="MFC5146945.1"/>
    <property type="molecule type" value="Genomic_DNA"/>
</dbReference>
<keyword evidence="1" id="KW-0560">Oxidoreductase</keyword>
<comment type="caution">
    <text evidence="4">The sequence shown here is derived from an EMBL/GenBank/DDBJ whole genome shotgun (WGS) entry which is preliminary data.</text>
</comment>
<dbReference type="Gene3D" id="3.40.309.10">
    <property type="entry name" value="Aldehyde Dehydrogenase, Chain A, domain 2"/>
    <property type="match status" value="1"/>
</dbReference>
<dbReference type="RefSeq" id="WP_382044038.1">
    <property type="nucleotide sequence ID" value="NZ_JBHSKJ010000011.1"/>
</dbReference>
<dbReference type="SUPFAM" id="SSF53720">
    <property type="entry name" value="ALDH-like"/>
    <property type="match status" value="1"/>
</dbReference>
<dbReference type="InterPro" id="IPR016163">
    <property type="entry name" value="Ald_DH_C"/>
</dbReference>
<dbReference type="Gene3D" id="3.40.605.10">
    <property type="entry name" value="Aldehyde Dehydrogenase, Chain A, domain 1"/>
    <property type="match status" value="1"/>
</dbReference>
<protein>
    <submittedName>
        <fullName evidence="4">Aldehyde dehydrogenase family protein</fullName>
    </submittedName>
</protein>
<dbReference type="InterPro" id="IPR016162">
    <property type="entry name" value="Ald_DH_N"/>
</dbReference>
<evidence type="ECO:0000256" key="1">
    <source>
        <dbReference type="ARBA" id="ARBA00023002"/>
    </source>
</evidence>
<feature type="region of interest" description="Disordered" evidence="2">
    <location>
        <begin position="1"/>
        <end position="24"/>
    </location>
</feature>
<organism evidence="4 5">
    <name type="scientific">Streptomyces aureoversilis</name>
    <dbReference type="NCBI Taxonomy" id="67277"/>
    <lineage>
        <taxon>Bacteria</taxon>
        <taxon>Bacillati</taxon>
        <taxon>Actinomycetota</taxon>
        <taxon>Actinomycetes</taxon>
        <taxon>Kitasatosporales</taxon>
        <taxon>Streptomycetaceae</taxon>
        <taxon>Streptomyces</taxon>
    </lineage>
</organism>
<dbReference type="InterPro" id="IPR015590">
    <property type="entry name" value="Aldehyde_DH_dom"/>
</dbReference>
<gene>
    <name evidence="4" type="ORF">ACFPP6_19930</name>
</gene>
<dbReference type="Proteomes" id="UP001596222">
    <property type="component" value="Unassembled WGS sequence"/>
</dbReference>
<reference evidence="5" key="1">
    <citation type="journal article" date="2019" name="Int. J. Syst. Evol. Microbiol.">
        <title>The Global Catalogue of Microorganisms (GCM) 10K type strain sequencing project: providing services to taxonomists for standard genome sequencing and annotation.</title>
        <authorList>
            <consortium name="The Broad Institute Genomics Platform"/>
            <consortium name="The Broad Institute Genome Sequencing Center for Infectious Disease"/>
            <person name="Wu L."/>
            <person name="Ma J."/>
        </authorList>
    </citation>
    <scope>NUCLEOTIDE SEQUENCE [LARGE SCALE GENOMIC DNA]</scope>
    <source>
        <strain evidence="5">CGMCC 4.1641</strain>
    </source>
</reference>
<keyword evidence="5" id="KW-1185">Reference proteome</keyword>
<dbReference type="PANTHER" id="PTHR11699">
    <property type="entry name" value="ALDEHYDE DEHYDROGENASE-RELATED"/>
    <property type="match status" value="1"/>
</dbReference>
<name>A0ABW0A2J4_9ACTN</name>
<evidence type="ECO:0000256" key="2">
    <source>
        <dbReference type="SAM" id="MobiDB-lite"/>
    </source>
</evidence>
<evidence type="ECO:0000313" key="5">
    <source>
        <dbReference type="Proteomes" id="UP001596222"/>
    </source>
</evidence>
<dbReference type="InterPro" id="IPR016161">
    <property type="entry name" value="Ald_DH/histidinol_DH"/>
</dbReference>